<feature type="domain" description="Glycosyl transferase family 1" evidence="3">
    <location>
        <begin position="189"/>
        <end position="328"/>
    </location>
</feature>
<dbReference type="PANTHER" id="PTHR12526:SF595">
    <property type="entry name" value="BLL5217 PROTEIN"/>
    <property type="match status" value="1"/>
</dbReference>
<evidence type="ECO:0000259" key="3">
    <source>
        <dbReference type="Pfam" id="PF00534"/>
    </source>
</evidence>
<dbReference type="Pfam" id="PF00534">
    <property type="entry name" value="Glycos_transf_1"/>
    <property type="match status" value="1"/>
</dbReference>
<evidence type="ECO:0000256" key="2">
    <source>
        <dbReference type="ARBA" id="ARBA00022679"/>
    </source>
</evidence>
<comment type="caution">
    <text evidence="5">The sequence shown here is derived from an EMBL/GenBank/DDBJ whole genome shotgun (WGS) entry which is preliminary data.</text>
</comment>
<proteinExistence type="predicted"/>
<name>A0ABS9PXP2_9MICO</name>
<protein>
    <submittedName>
        <fullName evidence="5">Glycosyltransferase family 4 protein</fullName>
    </submittedName>
</protein>
<dbReference type="PANTHER" id="PTHR12526">
    <property type="entry name" value="GLYCOSYLTRANSFERASE"/>
    <property type="match status" value="1"/>
</dbReference>
<dbReference type="Gene3D" id="3.40.50.2000">
    <property type="entry name" value="Glycogen Phosphorylase B"/>
    <property type="match status" value="2"/>
</dbReference>
<keyword evidence="6" id="KW-1185">Reference proteome</keyword>
<reference evidence="5 6" key="1">
    <citation type="submission" date="2022-02" db="EMBL/GenBank/DDBJ databases">
        <title>Uncovering new skin microbiome diversity through culturing and metagenomics.</title>
        <authorList>
            <person name="Conlan S."/>
            <person name="Deming C."/>
            <person name="Nisc Comparative Sequencing Program N."/>
            <person name="Segre J.A."/>
        </authorList>
    </citation>
    <scope>NUCLEOTIDE SEQUENCE [LARGE SCALE GENOMIC DNA]</scope>
    <source>
        <strain evidence="5 6">ACRQZ</strain>
    </source>
</reference>
<organism evidence="5 6">
    <name type="scientific">Arsenicicoccus bolidensis</name>
    <dbReference type="NCBI Taxonomy" id="229480"/>
    <lineage>
        <taxon>Bacteria</taxon>
        <taxon>Bacillati</taxon>
        <taxon>Actinomycetota</taxon>
        <taxon>Actinomycetes</taxon>
        <taxon>Micrococcales</taxon>
        <taxon>Intrasporangiaceae</taxon>
        <taxon>Arsenicicoccus</taxon>
    </lineage>
</organism>
<dbReference type="EMBL" id="JAKRCV010000001">
    <property type="protein sequence ID" value="MCG7320391.1"/>
    <property type="molecule type" value="Genomic_DNA"/>
</dbReference>
<dbReference type="InterPro" id="IPR028098">
    <property type="entry name" value="Glyco_trans_4-like_N"/>
</dbReference>
<evidence type="ECO:0000259" key="4">
    <source>
        <dbReference type="Pfam" id="PF13439"/>
    </source>
</evidence>
<evidence type="ECO:0000256" key="1">
    <source>
        <dbReference type="ARBA" id="ARBA00022676"/>
    </source>
</evidence>
<dbReference type="Pfam" id="PF13439">
    <property type="entry name" value="Glyco_transf_4"/>
    <property type="match status" value="1"/>
</dbReference>
<evidence type="ECO:0000313" key="5">
    <source>
        <dbReference type="EMBL" id="MCG7320391.1"/>
    </source>
</evidence>
<feature type="domain" description="Glycosyltransferase subfamily 4-like N-terminal" evidence="4">
    <location>
        <begin position="23"/>
        <end position="182"/>
    </location>
</feature>
<keyword evidence="1" id="KW-0328">Glycosyltransferase</keyword>
<dbReference type="CDD" id="cd03802">
    <property type="entry name" value="GT4_AviGT4-like"/>
    <property type="match status" value="1"/>
</dbReference>
<dbReference type="SUPFAM" id="SSF53756">
    <property type="entry name" value="UDP-Glycosyltransferase/glycogen phosphorylase"/>
    <property type="match status" value="1"/>
</dbReference>
<dbReference type="RefSeq" id="WP_205621834.1">
    <property type="nucleotide sequence ID" value="NZ_DAMCVA010000004.1"/>
</dbReference>
<dbReference type="Proteomes" id="UP001521931">
    <property type="component" value="Unassembled WGS sequence"/>
</dbReference>
<gene>
    <name evidence="5" type="ORF">MHL29_00555</name>
</gene>
<keyword evidence="2" id="KW-0808">Transferase</keyword>
<evidence type="ECO:0000313" key="6">
    <source>
        <dbReference type="Proteomes" id="UP001521931"/>
    </source>
</evidence>
<dbReference type="InterPro" id="IPR001296">
    <property type="entry name" value="Glyco_trans_1"/>
</dbReference>
<accession>A0ABS9PXP2</accession>
<sequence length="381" mass="41283">MKPRLRVVVIAPHRHRIREPFAGGLEAHVWHLVRRLRDLGHEVILAAAEGSDGVEPGLAFPRRPWRASPAAARDVSMPAPEFMAEHHAYLGVMLALAEGRYGDVDVVHNHSLHHLPVAMAGALPTPMLTTLHTPPTPWLESAVMLADPQHGSRFAAVSGFTADAWSVLPERPRVVHNGVDLDEWPLGEGGDWLVWSGRLVPEKCPHLAIDAARLAGMPLRVAGPLSDREYFAREIAPRLGPDVQYVGHLAHNDLAALVGSSAAALVTPCWDEPFGLVVAESLACGTPVAAFRRGGIPEVVATPECGSLVDPEDVEALAAALPRVVALDRHTVREHARSSLSVERMVADYLDVYRELARGDAPRPGDRRSARDVVRRLQVGA</sequence>